<proteinExistence type="predicted"/>
<feature type="region of interest" description="Disordered" evidence="1">
    <location>
        <begin position="218"/>
        <end position="244"/>
    </location>
</feature>
<accession>A0AA38JQN5</accession>
<evidence type="ECO:0000313" key="3">
    <source>
        <dbReference type="Proteomes" id="UP001176059"/>
    </source>
</evidence>
<dbReference type="AlphaFoldDB" id="A0AA38JQN5"/>
<feature type="compositionally biased region" description="Polar residues" evidence="1">
    <location>
        <begin position="131"/>
        <end position="140"/>
    </location>
</feature>
<comment type="caution">
    <text evidence="2">The sequence shown here is derived from an EMBL/GenBank/DDBJ whole genome shotgun (WGS) entry which is preliminary data.</text>
</comment>
<dbReference type="EMBL" id="JANVFO010000010">
    <property type="protein sequence ID" value="KAJ3735328.1"/>
    <property type="molecule type" value="Genomic_DNA"/>
</dbReference>
<sequence>MVGLFIDATTKSGCINWLPVFLEADIPVVLHWGHSLDFSTSQVTAGLFPIPDRGIVDDLVFRQALYSPEVVSPAIQQIPIPNTPSVAAIQTSTSIQQLRLPRITGGTQPRPNEDLFAFLQRRENARASLIASESPSQRQIRLSREENAQKDRPPGRKGARVYYWDLRDGKRIRTGAGRSNYEDLWERYGPRQRRYDSVADEWDVCTDLDPSDIPVDMDMDDFDDSDDDTPQVAEGPPDPIQGTASSDAYIDRLHLNEATHVSQMDFQDAIDEVAYFRFGFRMPATEKRATVFKKEVWIKVLAMLGSSRLPRPPVRQNRSEPVMCSFFFQLLNSESLEQAPRIYDLAMQEGPDVKASLGVSFIHGNDGNDYFIIQPVEDVDATFLLGLKSAGSVLEIVRRNWGPKNSDIVQALLDHGIPFNTLVVGGRLQQHKAYRRRRFAMLGVRPSEFVPGLSEYKAYELRRNELFRSARGRAALLAGGIIARLARDVANAEDVFDGPTEDAMESILSDRSLCVWDGRDEYALWDDKLTDEETELICGMYEFEIGKSQVFVEVSPFSN</sequence>
<evidence type="ECO:0000256" key="1">
    <source>
        <dbReference type="SAM" id="MobiDB-lite"/>
    </source>
</evidence>
<reference evidence="2" key="1">
    <citation type="submission" date="2022-08" db="EMBL/GenBank/DDBJ databases">
        <authorList>
            <consortium name="DOE Joint Genome Institute"/>
            <person name="Min B."/>
            <person name="Sierra-Patev S."/>
            <person name="Naranjo-Ortiz M."/>
            <person name="Looney B."/>
            <person name="Konkel Z."/>
            <person name="Slot J.C."/>
            <person name="Sakamoto Y."/>
            <person name="Steenwyk J.L."/>
            <person name="Rokas A."/>
            <person name="Carro J."/>
            <person name="Camarero S."/>
            <person name="Ferreira P."/>
            <person name="Molpeceres G."/>
            <person name="Ruiz-duenas F.J."/>
            <person name="Serrano A."/>
            <person name="Henrissat B."/>
            <person name="Drula E."/>
            <person name="Hughes K.W."/>
            <person name="Mata J.L."/>
            <person name="Ishikawa N.K."/>
            <person name="Vargas-Isla R."/>
            <person name="Ushijima S."/>
            <person name="Smith C.A."/>
            <person name="Ahrendt S."/>
            <person name="Andreopoulos W."/>
            <person name="He G."/>
            <person name="LaButti K."/>
            <person name="Lipzen A."/>
            <person name="Ng V."/>
            <person name="Riley R."/>
            <person name="Sandor L."/>
            <person name="Barry K."/>
            <person name="Martinez A.T."/>
            <person name="Xiao Y."/>
            <person name="Gibbons J.G."/>
            <person name="Terashima K."/>
            <person name="Hibbett D.S."/>
            <person name="Grigoriev I.V."/>
        </authorList>
    </citation>
    <scope>NUCLEOTIDE SEQUENCE</scope>
    <source>
        <strain evidence="2">ET3784</strain>
    </source>
</reference>
<dbReference type="Proteomes" id="UP001176059">
    <property type="component" value="Unassembled WGS sequence"/>
</dbReference>
<keyword evidence="3" id="KW-1185">Reference proteome</keyword>
<name>A0AA38JQN5_9AGAR</name>
<protein>
    <submittedName>
        <fullName evidence="2">Uncharacterized protein</fullName>
    </submittedName>
</protein>
<feature type="compositionally biased region" description="Basic and acidic residues" evidence="1">
    <location>
        <begin position="142"/>
        <end position="154"/>
    </location>
</feature>
<feature type="compositionally biased region" description="Acidic residues" evidence="1">
    <location>
        <begin position="218"/>
        <end position="229"/>
    </location>
</feature>
<organism evidence="2 3">
    <name type="scientific">Lentinula guzmanii</name>
    <dbReference type="NCBI Taxonomy" id="2804957"/>
    <lineage>
        <taxon>Eukaryota</taxon>
        <taxon>Fungi</taxon>
        <taxon>Dikarya</taxon>
        <taxon>Basidiomycota</taxon>
        <taxon>Agaricomycotina</taxon>
        <taxon>Agaricomycetes</taxon>
        <taxon>Agaricomycetidae</taxon>
        <taxon>Agaricales</taxon>
        <taxon>Marasmiineae</taxon>
        <taxon>Omphalotaceae</taxon>
        <taxon>Lentinula</taxon>
    </lineage>
</organism>
<feature type="region of interest" description="Disordered" evidence="1">
    <location>
        <begin position="129"/>
        <end position="157"/>
    </location>
</feature>
<gene>
    <name evidence="2" type="ORF">DFJ43DRAFT_991643</name>
</gene>
<evidence type="ECO:0000313" key="2">
    <source>
        <dbReference type="EMBL" id="KAJ3735328.1"/>
    </source>
</evidence>
<reference evidence="2" key="2">
    <citation type="journal article" date="2023" name="Proc. Natl. Acad. Sci. U.S.A.">
        <title>A global phylogenomic analysis of the shiitake genus Lentinula.</title>
        <authorList>
            <person name="Sierra-Patev S."/>
            <person name="Min B."/>
            <person name="Naranjo-Ortiz M."/>
            <person name="Looney B."/>
            <person name="Konkel Z."/>
            <person name="Slot J.C."/>
            <person name="Sakamoto Y."/>
            <person name="Steenwyk J.L."/>
            <person name="Rokas A."/>
            <person name="Carro J."/>
            <person name="Camarero S."/>
            <person name="Ferreira P."/>
            <person name="Molpeceres G."/>
            <person name="Ruiz-Duenas F.J."/>
            <person name="Serrano A."/>
            <person name="Henrissat B."/>
            <person name="Drula E."/>
            <person name="Hughes K.W."/>
            <person name="Mata J.L."/>
            <person name="Ishikawa N.K."/>
            <person name="Vargas-Isla R."/>
            <person name="Ushijima S."/>
            <person name="Smith C.A."/>
            <person name="Donoghue J."/>
            <person name="Ahrendt S."/>
            <person name="Andreopoulos W."/>
            <person name="He G."/>
            <person name="LaButti K."/>
            <person name="Lipzen A."/>
            <person name="Ng V."/>
            <person name="Riley R."/>
            <person name="Sandor L."/>
            <person name="Barry K."/>
            <person name="Martinez A.T."/>
            <person name="Xiao Y."/>
            <person name="Gibbons J.G."/>
            <person name="Terashima K."/>
            <person name="Grigoriev I.V."/>
            <person name="Hibbett D."/>
        </authorList>
    </citation>
    <scope>NUCLEOTIDE SEQUENCE</scope>
    <source>
        <strain evidence="2">ET3784</strain>
    </source>
</reference>